<dbReference type="GO" id="GO:0004386">
    <property type="term" value="F:helicase activity"/>
    <property type="evidence" value="ECO:0007669"/>
    <property type="project" value="UniProtKB-KW"/>
</dbReference>
<reference evidence="4" key="1">
    <citation type="journal article" date="2010" name="Stand. Genomic Sci.">
        <title>Complete genome sequence of 'Thermobaculum terrenum' type strain (YNP1).</title>
        <authorList>
            <person name="Kiss H."/>
            <person name="Cleland D."/>
            <person name="Lapidus A."/>
            <person name="Lucas S."/>
            <person name="Glavina Del Rio T."/>
            <person name="Nolan M."/>
            <person name="Tice H."/>
            <person name="Han C."/>
            <person name="Goodwin L."/>
            <person name="Pitluck S."/>
            <person name="Liolios K."/>
            <person name="Ivanova N."/>
            <person name="Mavromatis K."/>
            <person name="Ovchinnikova G."/>
            <person name="Pati A."/>
            <person name="Chen A."/>
            <person name="Palaniappan K."/>
            <person name="Land M."/>
            <person name="Hauser L."/>
            <person name="Chang Y."/>
            <person name="Jeffries C."/>
            <person name="Lu M."/>
            <person name="Brettin T."/>
            <person name="Detter J."/>
            <person name="Goker M."/>
            <person name="Tindall B."/>
            <person name="Beck B."/>
            <person name="McDermott T."/>
            <person name="Woyke T."/>
            <person name="Bristow J."/>
            <person name="Eisen J."/>
            <person name="Markowitz V."/>
            <person name="Hugenholtz P."/>
            <person name="Kyrpides N."/>
            <person name="Klenk H."/>
            <person name="Cheng J."/>
        </authorList>
    </citation>
    <scope>NUCLEOTIDE SEQUENCE [LARGE SCALE GENOMIC DNA]</scope>
    <source>
        <strain evidence="4">ATCC BAA-798 / YNP1</strain>
    </source>
</reference>
<dbReference type="STRING" id="525904.Tter_2408"/>
<evidence type="ECO:0000313" key="3">
    <source>
        <dbReference type="EMBL" id="ACZ43303.1"/>
    </source>
</evidence>
<keyword evidence="3" id="KW-0378">Hydrolase</keyword>
<dbReference type="CDD" id="cd17934">
    <property type="entry name" value="DEXXQc_Upf1-like"/>
    <property type="match status" value="1"/>
</dbReference>
<feature type="domain" description="DNA2/NAM7 helicase-like C-terminal" evidence="2">
    <location>
        <begin position="1167"/>
        <end position="1372"/>
    </location>
</feature>
<evidence type="ECO:0000259" key="2">
    <source>
        <dbReference type="Pfam" id="PF13087"/>
    </source>
</evidence>
<dbReference type="Pfam" id="PF13087">
    <property type="entry name" value="AAA_12"/>
    <property type="match status" value="1"/>
</dbReference>
<dbReference type="InterPro" id="IPR041677">
    <property type="entry name" value="DNA2/NAM7_AAA_11"/>
</dbReference>
<dbReference type="eggNOG" id="COG1112">
    <property type="taxonomic scope" value="Bacteria"/>
</dbReference>
<dbReference type="InterPro" id="IPR041679">
    <property type="entry name" value="DNA2/NAM7-like_C"/>
</dbReference>
<feature type="domain" description="DNA2/NAM7 helicase helicase" evidence="1">
    <location>
        <begin position="942"/>
        <end position="1001"/>
    </location>
</feature>
<dbReference type="Proteomes" id="UP000000323">
    <property type="component" value="Chromosome 2"/>
</dbReference>
<keyword evidence="3" id="KW-0547">Nucleotide-binding</keyword>
<dbReference type="PANTHER" id="PTHR10887:SF495">
    <property type="entry name" value="HELICASE SENATAXIN ISOFORM X1-RELATED"/>
    <property type="match status" value="1"/>
</dbReference>
<dbReference type="SUPFAM" id="SSF52540">
    <property type="entry name" value="P-loop containing nucleoside triphosphate hydrolases"/>
    <property type="match status" value="1"/>
</dbReference>
<accession>D1CHT2</accession>
<evidence type="ECO:0000259" key="1">
    <source>
        <dbReference type="Pfam" id="PF13086"/>
    </source>
</evidence>
<name>D1CHT2_THET1</name>
<dbReference type="EMBL" id="CP001826">
    <property type="protein sequence ID" value="ACZ43303.1"/>
    <property type="molecule type" value="Genomic_DNA"/>
</dbReference>
<sequence>MQASADRRDAYPGERRITPTSLAEFVRVGQCERFLRLRLHDQGNTDDFLHRCGLSPHKVPPMLTSAGNVFEQEIIGKIGEHYRLESFATFQGDADHSAHIIKCIQELEPGEVCVLYQPGMTFAQSDRGWQIPGRPDLLRLERDYGGGLHLLIADIKYSAVVTIDHRLQLACYERMVRQLLDSAGIEAKSLRMGIIYRCSEPDDSLDEEAKRQLEKEREQALQLFGLEGACLQIVEDPDVFAQMLDSLLLGEDSRAERVLASRFEDVFFHLNAGCDACVYSRFCLKWAYEHDDLSMIPFISTTEKSALLDAGLTKVQQVANLKRIVNGRLQTPTEQRELVRSLRRSWALASRLDELIYRAKRYVRHRYKQGESVRSDIPDNGYSSLPICSPEMHPNLVMIYIDSQYDYLQDCIYMLGARIVAHKGGVKHRSGNVVRITSGPPDPSSERELFLDWVKNLLVALDQLAVRNENGEAPIHLVFYDRDDQQHLLESLGRHLDAIFGATNLHDFITQVAAFDSPMVTFLSEEIRRFKNLPFHCQSLYMVASDLWVNGKRFQWDGNPNFKEIFKVGIFDCWGKLSDQEDSSWYMSRPRFGSDIPLEYAYAAWGRLDPPEYFQGRGDPYAGYRRGITLDLLRAFEVKRLEAIEHIASSLEPNKYTTKKGFRLPDLRDVESARTLADALEEFLTMERMVELSTWKENVQRRPEDRVLAGVSLIVRYEERLQPPEMLAEQQDLLAKGKSPSRYRLIVDASGTDLSVDEILALVDLGEDSKVIISPRWTRDTRPDATNKEPFAPTFRQILYGLRAKIDHIEAEGDEQGQVREAYVDVTVRNEHGVNPLNIKHYVFGTNDKSDMAAPLQDGQQYVLDQDPNDWYGLYCALVVRGLRESRNALYERLVSPGAQRVCWPQEAAQAQALFLQGLEWLASIGYLGEMEPSKREYVGQLGEASLLLVQGPPGTGKSTTTAYAVLARIQGAMAADMRLRVLLSCKTHAATDVLLGKVAEVLEQLESIRSQLPAAERDRFFKYFDKRLWALPLMRVTTREDSSSLQHPRIKLYTSNKACRNAARELEALSWAVLGATPASIRRMIYEHWRCKLDNPACLFGHDLIECLVLDEASQMNIPEAIMAALPLKLDGQLIVVGDHRQMPPIVQHDWESELRRTFQQFKTYRSLFQTLAEMQPRPKMIKFERSYRLHKDIARFLSDQIYKRYDDLNFYSQRQDVLPALDVDDPFVQAVLSPEHPLTVVLHDESQSQTRNEFECQLLEPVLRVLASPPLELDVDTGLGVVVPHRMQRMDLREHVPYIVRRDPETRQIVKSAVDTVERFQGDERDVIIVSATESDPAYLLQRSDFILDARRLNVALSRARKKLILLASRSVFDLLPPEEELFEQSLLWKALLRPSYTRLIWAGERHGHTVEVYGSVPPSGECTHP</sequence>
<keyword evidence="3" id="KW-0067">ATP-binding</keyword>
<dbReference type="CDD" id="cd18808">
    <property type="entry name" value="SF1_C_Upf1"/>
    <property type="match status" value="1"/>
</dbReference>
<dbReference type="HOGENOM" id="CLU_255555_0_0_0"/>
<keyword evidence="3" id="KW-0347">Helicase</keyword>
<dbReference type="KEGG" id="ttr:Tter_2408"/>
<dbReference type="Gene3D" id="3.40.50.300">
    <property type="entry name" value="P-loop containing nucleotide triphosphate hydrolases"/>
    <property type="match status" value="2"/>
</dbReference>
<proteinExistence type="predicted"/>
<dbReference type="Pfam" id="PF13086">
    <property type="entry name" value="AAA_11"/>
    <property type="match status" value="1"/>
</dbReference>
<dbReference type="InterPro" id="IPR047187">
    <property type="entry name" value="SF1_C_Upf1"/>
</dbReference>
<organism evidence="3 4">
    <name type="scientific">Thermobaculum terrenum (strain ATCC BAA-798 / CCMEE 7001 / YNP1)</name>
    <dbReference type="NCBI Taxonomy" id="525904"/>
    <lineage>
        <taxon>Bacteria</taxon>
        <taxon>Bacillati</taxon>
        <taxon>Chloroflexota</taxon>
        <taxon>Chloroflexia</taxon>
        <taxon>Candidatus Thermobaculales</taxon>
        <taxon>Candidatus Thermobaculaceae</taxon>
        <taxon>Thermobaculum</taxon>
    </lineage>
</organism>
<keyword evidence="4" id="KW-1185">Reference proteome</keyword>
<dbReference type="InterPro" id="IPR045055">
    <property type="entry name" value="DNA2/NAM7-like"/>
</dbReference>
<dbReference type="eggNOG" id="COG0507">
    <property type="taxonomic scope" value="Bacteria"/>
</dbReference>
<gene>
    <name evidence="3" type="ordered locus">Tter_2408</name>
</gene>
<dbReference type="PANTHER" id="PTHR10887">
    <property type="entry name" value="DNA2/NAM7 HELICASE FAMILY"/>
    <property type="match status" value="1"/>
</dbReference>
<protein>
    <submittedName>
        <fullName evidence="3">Superfamily I DNA and RNA helicase and helicase subunits-like protein</fullName>
    </submittedName>
</protein>
<dbReference type="InterPro" id="IPR027417">
    <property type="entry name" value="P-loop_NTPase"/>
</dbReference>
<evidence type="ECO:0000313" key="4">
    <source>
        <dbReference type="Proteomes" id="UP000000323"/>
    </source>
</evidence>